<protein>
    <submittedName>
        <fullName evidence="1">Uncharacterized protein</fullName>
    </submittedName>
</protein>
<dbReference type="Proteomes" id="UP000265520">
    <property type="component" value="Unassembled WGS sequence"/>
</dbReference>
<proteinExistence type="predicted"/>
<keyword evidence="2" id="KW-1185">Reference proteome</keyword>
<evidence type="ECO:0000313" key="2">
    <source>
        <dbReference type="Proteomes" id="UP000265520"/>
    </source>
</evidence>
<name>A0A392PPK1_9FABA</name>
<organism evidence="1 2">
    <name type="scientific">Trifolium medium</name>
    <dbReference type="NCBI Taxonomy" id="97028"/>
    <lineage>
        <taxon>Eukaryota</taxon>
        <taxon>Viridiplantae</taxon>
        <taxon>Streptophyta</taxon>
        <taxon>Embryophyta</taxon>
        <taxon>Tracheophyta</taxon>
        <taxon>Spermatophyta</taxon>
        <taxon>Magnoliopsida</taxon>
        <taxon>eudicotyledons</taxon>
        <taxon>Gunneridae</taxon>
        <taxon>Pentapetalae</taxon>
        <taxon>rosids</taxon>
        <taxon>fabids</taxon>
        <taxon>Fabales</taxon>
        <taxon>Fabaceae</taxon>
        <taxon>Papilionoideae</taxon>
        <taxon>50 kb inversion clade</taxon>
        <taxon>NPAAA clade</taxon>
        <taxon>Hologalegina</taxon>
        <taxon>IRL clade</taxon>
        <taxon>Trifolieae</taxon>
        <taxon>Trifolium</taxon>
    </lineage>
</organism>
<evidence type="ECO:0000313" key="1">
    <source>
        <dbReference type="EMBL" id="MCI13419.1"/>
    </source>
</evidence>
<feature type="non-terminal residue" evidence="1">
    <location>
        <position position="51"/>
    </location>
</feature>
<sequence>MLKMETVPYKATQLNCSAFVAELWGVLEGVDMLGTCVLQEWNWLSIPKLLY</sequence>
<comment type="caution">
    <text evidence="1">The sequence shown here is derived from an EMBL/GenBank/DDBJ whole genome shotgun (WGS) entry which is preliminary data.</text>
</comment>
<dbReference type="EMBL" id="LXQA010088172">
    <property type="protein sequence ID" value="MCI13419.1"/>
    <property type="molecule type" value="Genomic_DNA"/>
</dbReference>
<reference evidence="1 2" key="1">
    <citation type="journal article" date="2018" name="Front. Plant Sci.">
        <title>Red Clover (Trifolium pratense) and Zigzag Clover (T. medium) - A Picture of Genomic Similarities and Differences.</title>
        <authorList>
            <person name="Dluhosova J."/>
            <person name="Istvanek J."/>
            <person name="Nedelnik J."/>
            <person name="Repkova J."/>
        </authorList>
    </citation>
    <scope>NUCLEOTIDE SEQUENCE [LARGE SCALE GENOMIC DNA]</scope>
    <source>
        <strain evidence="2">cv. 10/8</strain>
        <tissue evidence="1">Leaf</tissue>
    </source>
</reference>
<dbReference type="AlphaFoldDB" id="A0A392PPK1"/>
<accession>A0A392PPK1</accession>